<comment type="function">
    <text evidence="10">CRISPR (clustered regularly interspaced short palindromic repeat), is an adaptive immune system that provides protection against mobile genetic elements (viruses, transposable elements and conjugative plasmids). CRISPR clusters contain spacers, sequences complementary to antecedent mobile elements, and target invading nucleic acids. CRISPR clusters are transcribed and processed into CRISPR RNA (crRNA). Acts as a dsDNA endonuclease. Involved in the integration of spacer DNA into the CRISPR cassette.</text>
</comment>
<dbReference type="EMBL" id="BPFZ01000007">
    <property type="protein sequence ID" value="GIU67209.1"/>
    <property type="molecule type" value="Genomic_DNA"/>
</dbReference>
<comment type="caution">
    <text evidence="11">The sequence shown here is derived from an EMBL/GenBank/DDBJ whole genome shotgun (WGS) entry which is preliminary data.</text>
</comment>
<dbReference type="InterPro" id="IPR019855">
    <property type="entry name" value="CRISPR-assoc_Cas1_NMENI"/>
</dbReference>
<evidence type="ECO:0000256" key="2">
    <source>
        <dbReference type="ARBA" id="ARBA00022723"/>
    </source>
</evidence>
<evidence type="ECO:0000256" key="10">
    <source>
        <dbReference type="HAMAP-Rule" id="MF_01470"/>
    </source>
</evidence>
<name>A0ABQ4PX26_9PROT</name>
<keyword evidence="6 10" id="KW-0051">Antiviral defense</keyword>
<evidence type="ECO:0000256" key="8">
    <source>
        <dbReference type="ARBA" id="ARBA00023211"/>
    </source>
</evidence>
<evidence type="ECO:0000256" key="7">
    <source>
        <dbReference type="ARBA" id="ARBA00023125"/>
    </source>
</evidence>
<dbReference type="PANTHER" id="PTHR34353:SF2">
    <property type="entry name" value="CRISPR-ASSOCIATED ENDONUCLEASE CAS1 1"/>
    <property type="match status" value="1"/>
</dbReference>
<evidence type="ECO:0000256" key="6">
    <source>
        <dbReference type="ARBA" id="ARBA00023118"/>
    </source>
</evidence>
<dbReference type="NCBIfam" id="TIGR03639">
    <property type="entry name" value="cas1_NMENI"/>
    <property type="match status" value="1"/>
</dbReference>
<evidence type="ECO:0000256" key="3">
    <source>
        <dbReference type="ARBA" id="ARBA00022759"/>
    </source>
</evidence>
<feature type="binding site" evidence="10">
    <location>
        <position position="222"/>
    </location>
    <ligand>
        <name>Mn(2+)</name>
        <dbReference type="ChEBI" id="CHEBI:29035"/>
    </ligand>
</feature>
<dbReference type="RefSeq" id="WP_284360000.1">
    <property type="nucleotide sequence ID" value="NZ_BPFZ01000007.1"/>
</dbReference>
<dbReference type="NCBIfam" id="TIGR00287">
    <property type="entry name" value="cas1"/>
    <property type="match status" value="1"/>
</dbReference>
<keyword evidence="12" id="KW-1185">Reference proteome</keyword>
<accession>A0ABQ4PX26</accession>
<keyword evidence="8 10" id="KW-0464">Manganese</keyword>
<protein>
    <recommendedName>
        <fullName evidence="10">CRISPR-associated endonuclease Cas1</fullName>
        <ecNumber evidence="10">3.1.-.-</ecNumber>
    </recommendedName>
</protein>
<sequence length="313" mass="33367">MLGIPRIVEITTPGRRLRLDRGFLAVNDGQSDIGKIALDSITALLLTTPAVSITGQALAALAERGAPVVSCGPDFCPSSYLLPVSGHHAQGARLEAQASASLPSKKRIWQQIVQAKLTAQADVLAQLGISDIPVRALVKTVTSGDATNREATGAQRYWPLLFGKGFRRDREEPGINAMLNYGYTVLRAATARAIVAAGLHPSLGVQHKSKGSGLRLSDDLMEPFRPTVDLVVHSLVKQGQCQVTTDTKARLVGVLLLDFSTVEGVSPLSNVIARSAVQLAQTYLGERKALSFPKSMVPISFANDRSNLQEDAA</sequence>
<dbReference type="InterPro" id="IPR050646">
    <property type="entry name" value="Cas1"/>
</dbReference>
<keyword evidence="5 10" id="KW-0460">Magnesium</keyword>
<dbReference type="PANTHER" id="PTHR34353">
    <property type="entry name" value="CRISPR-ASSOCIATED ENDONUCLEASE CAS1 1"/>
    <property type="match status" value="1"/>
</dbReference>
<keyword evidence="2 10" id="KW-0479">Metal-binding</keyword>
<evidence type="ECO:0000256" key="5">
    <source>
        <dbReference type="ARBA" id="ARBA00022842"/>
    </source>
</evidence>
<proteinExistence type="inferred from homology"/>
<gene>
    <name evidence="10 11" type="primary">cas1</name>
    <name evidence="11" type="ORF">PsB1_1363</name>
</gene>
<keyword evidence="1 10" id="KW-0540">Nuclease</keyword>
<evidence type="ECO:0000256" key="9">
    <source>
        <dbReference type="ARBA" id="ARBA00038592"/>
    </source>
</evidence>
<evidence type="ECO:0000256" key="4">
    <source>
        <dbReference type="ARBA" id="ARBA00022801"/>
    </source>
</evidence>
<dbReference type="Pfam" id="PF01867">
    <property type="entry name" value="Cas_Cas1"/>
    <property type="match status" value="1"/>
</dbReference>
<evidence type="ECO:0000256" key="1">
    <source>
        <dbReference type="ARBA" id="ARBA00022722"/>
    </source>
</evidence>
<dbReference type="HAMAP" id="MF_01470">
    <property type="entry name" value="Cas1"/>
    <property type="match status" value="1"/>
</dbReference>
<dbReference type="GO" id="GO:0004519">
    <property type="term" value="F:endonuclease activity"/>
    <property type="evidence" value="ECO:0007669"/>
    <property type="project" value="UniProtKB-KW"/>
</dbReference>
<organism evidence="11 12">
    <name type="scientific">Candidatus Phycosocius spiralis</name>
    <dbReference type="NCBI Taxonomy" id="2815099"/>
    <lineage>
        <taxon>Bacteria</taxon>
        <taxon>Pseudomonadati</taxon>
        <taxon>Pseudomonadota</taxon>
        <taxon>Alphaproteobacteria</taxon>
        <taxon>Caulobacterales</taxon>
        <taxon>Caulobacterales incertae sedis</taxon>
        <taxon>Candidatus Phycosocius</taxon>
    </lineage>
</organism>
<dbReference type="Gene3D" id="1.20.120.920">
    <property type="entry name" value="CRISPR-associated endonuclease Cas1, C-terminal domain"/>
    <property type="match status" value="1"/>
</dbReference>
<keyword evidence="3 10" id="KW-0255">Endonuclease</keyword>
<reference evidence="11" key="2">
    <citation type="journal article" date="2023" name="ISME Commun">
        <title>Characterization of a bloom-associated alphaproteobacterial lineage, 'Candidatus Phycosocius': insights into freshwater algal-bacterial interactions.</title>
        <authorList>
            <person name="Tanabe Y."/>
            <person name="Yamaguchi H."/>
            <person name="Yoshida M."/>
            <person name="Kai A."/>
            <person name="Okazaki Y."/>
        </authorList>
    </citation>
    <scope>NUCLEOTIDE SEQUENCE</scope>
    <source>
        <strain evidence="11">BOTRYCO-1</strain>
    </source>
</reference>
<dbReference type="InterPro" id="IPR042211">
    <property type="entry name" value="CRISPR-assoc_Cas1_N"/>
</dbReference>
<feature type="binding site" evidence="10">
    <location>
        <position position="207"/>
    </location>
    <ligand>
        <name>Mn(2+)</name>
        <dbReference type="ChEBI" id="CHEBI:29035"/>
    </ligand>
</feature>
<evidence type="ECO:0000313" key="11">
    <source>
        <dbReference type="EMBL" id="GIU67209.1"/>
    </source>
</evidence>
<dbReference type="InterPro" id="IPR002729">
    <property type="entry name" value="CRISPR-assoc_Cas1"/>
</dbReference>
<comment type="subunit">
    <text evidence="9 10">Homodimer, forms a heterotetramer with a Cas2 homodimer.</text>
</comment>
<dbReference type="EC" id="3.1.-.-" evidence="10"/>
<reference evidence="11" key="1">
    <citation type="submission" date="2021-05" db="EMBL/GenBank/DDBJ databases">
        <authorList>
            <person name="Tanabe Y."/>
        </authorList>
    </citation>
    <scope>NUCLEOTIDE SEQUENCE</scope>
    <source>
        <strain evidence="11">BOTRYCO-1</strain>
    </source>
</reference>
<evidence type="ECO:0000313" key="12">
    <source>
        <dbReference type="Proteomes" id="UP001161064"/>
    </source>
</evidence>
<dbReference type="Gene3D" id="3.100.10.20">
    <property type="entry name" value="CRISPR-associated endonuclease Cas1, N-terminal domain"/>
    <property type="match status" value="1"/>
</dbReference>
<keyword evidence="7 10" id="KW-0238">DNA-binding</keyword>
<keyword evidence="4 10" id="KW-0378">Hydrolase</keyword>
<dbReference type="Proteomes" id="UP001161064">
    <property type="component" value="Unassembled WGS sequence"/>
</dbReference>
<comment type="similarity">
    <text evidence="10">Belongs to the CRISPR-associated endonuclease Cas1 family.</text>
</comment>
<comment type="cofactor">
    <cofactor evidence="10">
        <name>Mg(2+)</name>
        <dbReference type="ChEBI" id="CHEBI:18420"/>
    </cofactor>
    <cofactor evidence="10">
        <name>Mn(2+)</name>
        <dbReference type="ChEBI" id="CHEBI:29035"/>
    </cofactor>
</comment>
<dbReference type="InterPro" id="IPR042206">
    <property type="entry name" value="CRISPR-assoc_Cas1_C"/>
</dbReference>
<feature type="binding site" evidence="10">
    <location>
        <position position="150"/>
    </location>
    <ligand>
        <name>Mn(2+)</name>
        <dbReference type="ChEBI" id="CHEBI:29035"/>
    </ligand>
</feature>